<dbReference type="InterPro" id="IPR027523">
    <property type="entry name" value="CLU_prot"/>
</dbReference>
<dbReference type="InterPro" id="IPR028275">
    <property type="entry name" value="CLU_N"/>
</dbReference>
<name>A0AAN7D1R1_9PEZI</name>
<feature type="compositionally biased region" description="Acidic residues" evidence="4">
    <location>
        <begin position="641"/>
        <end position="653"/>
    </location>
</feature>
<gene>
    <name evidence="3" type="primary">CLU1</name>
    <name evidence="3" type="synonym">TIF31</name>
    <name evidence="6" type="ORF">C7999DRAFT_27120</name>
</gene>
<dbReference type="EMBL" id="MU857601">
    <property type="protein sequence ID" value="KAK4252390.1"/>
    <property type="molecule type" value="Genomic_DNA"/>
</dbReference>
<dbReference type="GO" id="GO:0007005">
    <property type="term" value="P:mitochondrion organization"/>
    <property type="evidence" value="ECO:0007669"/>
    <property type="project" value="UniProtKB-UniRule"/>
</dbReference>
<comment type="caution">
    <text evidence="6">The sequence shown here is derived from an EMBL/GenBank/DDBJ whole genome shotgun (WGS) entry which is preliminary data.</text>
</comment>
<reference evidence="6" key="2">
    <citation type="submission" date="2023-05" db="EMBL/GenBank/DDBJ databases">
        <authorList>
            <consortium name="Lawrence Berkeley National Laboratory"/>
            <person name="Steindorff A."/>
            <person name="Hensen N."/>
            <person name="Bonometti L."/>
            <person name="Westerberg I."/>
            <person name="Brannstrom I.O."/>
            <person name="Guillou S."/>
            <person name="Cros-Aarteil S."/>
            <person name="Calhoun S."/>
            <person name="Haridas S."/>
            <person name="Kuo A."/>
            <person name="Mondo S."/>
            <person name="Pangilinan J."/>
            <person name="Riley R."/>
            <person name="Labutti K."/>
            <person name="Andreopoulos B."/>
            <person name="Lipzen A."/>
            <person name="Chen C."/>
            <person name="Yanf M."/>
            <person name="Daum C."/>
            <person name="Ng V."/>
            <person name="Clum A."/>
            <person name="Ohm R."/>
            <person name="Martin F."/>
            <person name="Silar P."/>
            <person name="Natvig D."/>
            <person name="Lalanne C."/>
            <person name="Gautier V."/>
            <person name="Ament-Velasquez S.L."/>
            <person name="Kruys A."/>
            <person name="Hutchinson M.I."/>
            <person name="Powell A.J."/>
            <person name="Barry K."/>
            <person name="Miller A.N."/>
            <person name="Grigoriev I.V."/>
            <person name="Debuchy R."/>
            <person name="Gladieux P."/>
            <person name="Thoren M.H."/>
            <person name="Johannesson H."/>
        </authorList>
    </citation>
    <scope>NUCLEOTIDE SEQUENCE</scope>
    <source>
        <strain evidence="6">CBS 359.72</strain>
    </source>
</reference>
<protein>
    <recommendedName>
        <fullName evidence="3">Clustered mitochondria protein homolog</fullName>
    </recommendedName>
    <alternativeName>
        <fullName evidence="3">Protein TIF31 homolog</fullName>
    </alternativeName>
</protein>
<dbReference type="GO" id="GO:0005737">
    <property type="term" value="C:cytoplasm"/>
    <property type="evidence" value="ECO:0007669"/>
    <property type="project" value="UniProtKB-SubCell"/>
</dbReference>
<keyword evidence="2" id="KW-0802">TPR repeat</keyword>
<dbReference type="GO" id="GO:0048312">
    <property type="term" value="P:intracellular distribution of mitochondria"/>
    <property type="evidence" value="ECO:0007669"/>
    <property type="project" value="TreeGrafter"/>
</dbReference>
<proteinExistence type="inferred from homology"/>
<comment type="similarity">
    <text evidence="3">Belongs to the CLU family.</text>
</comment>
<dbReference type="InterPro" id="IPR025697">
    <property type="entry name" value="CLU_dom"/>
</dbReference>
<sequence length="1286" mass="141773">MADTPSNNATAPTNNPESEPPAGQDASAENPQETQPAEDGAEQVDDAPFIVKVVLPHDTKPLELPVSPLEQIHEIRQSVIEHPVAVQYSCFHLEHNGQRINDFVQVSDVEGLVAGSELRVVEDPYTEKEARIHFIRIRELIGAAGDRTDTAQGILAGASIHDDVVAAAAEEAEKEVQPYDFTSTPELSVLLPKEAPPAPKTVKLITLSPWNPPPAQWRQKGHLLYLAITTNEGEQYHVTGHVGGFFVNNSNKDKFNPTPRTDAKGASAHSLFTLLGKISASFSKSFAEFQQYANTKEPLATFQIGNTVPSAPWIVPAATSSQCAHVADPTRSQETFLLGGAENTDSLRDWNEEFQSAKELPKDTIQDRVFRERLLAKLYADYNDAAARGAVLVARGEVAPLNPTEGRDAQIFVYNNVFFSFGADGVGTFTSEGGDEAARVATGKDVHGVKLVNQLDIDGLYTPGTVVVDYMGKRIVGQSIVPGIFKQPEPGENQIHYGAVDGKDVVAADESFAPSFEKLAQALRVKKHAVWDKDNKRFDLEASVEMKGLLGTDGRKYVLDLYRITPLDIAWMEDSSPEGAEYPHRMTVLRPELVEALGKQKAREFVNAELQKRAALKKQDAAAETKEEKTEGESAEKTEDNNGEEPQEESEKTDEEKKDEAKPETDRIDMSNFKFALNPDVFSGQNPQTDEEKEQMAKDEQEVRDACTYLRDAVIPALIRDLNESDISFPMDGRSLTSLLHRRGINLRYLGKLASLSENTRLECFREVCIREMIARSFKHVAAQYLKTLPLPLTSSCFSHLFNCLLGTELNPKPVAEIDESYRTLFDEADLAFEKVTPESLREQVQSEAARRFRFVLPENWWGQVRHVQLLREISLKLGLQIQMKKFRFTQSAEPEATPQTNGQAQAEPAAKKKNKKKSRDGSPATAPSPVVAPHTFSPDDFVNIVPIIKDSCPRSALAEEALEAGRLSIYQNQRKLGEDLLLESLSLHEQIYGLVHPEVAQMYHTLSQLYFQLDQKDAAVELAKKAAIVAERTVGLDSAETVLNYLNLSLFLHQRGDSKLALGYAKHALDIWKIIYGPDHPDTITTINNYAVMLQSLKAYHESRRWFEESLRVCEKVFGRQSINSATLLFQLAQALALDQDSKAAVDRMRESYNIFRTALGPDDKNTKEAEHWLEQLTHNAVSIAKQAKDLQARRARAGYRFASRGVSVGAGATGATGAAATELAGKPTPPPSMDSRTIDELVRYIEGTDKKKKPAGGAGGAAGGKKRAGRGNPKRRGGAAGGSA</sequence>
<evidence type="ECO:0000313" key="6">
    <source>
        <dbReference type="EMBL" id="KAK4252390.1"/>
    </source>
</evidence>
<dbReference type="HAMAP" id="MF_03013">
    <property type="entry name" value="CLU"/>
    <property type="match status" value="1"/>
</dbReference>
<organism evidence="6 7">
    <name type="scientific">Corynascus novoguineensis</name>
    <dbReference type="NCBI Taxonomy" id="1126955"/>
    <lineage>
        <taxon>Eukaryota</taxon>
        <taxon>Fungi</taxon>
        <taxon>Dikarya</taxon>
        <taxon>Ascomycota</taxon>
        <taxon>Pezizomycotina</taxon>
        <taxon>Sordariomycetes</taxon>
        <taxon>Sordariomycetidae</taxon>
        <taxon>Sordariales</taxon>
        <taxon>Chaetomiaceae</taxon>
        <taxon>Corynascus</taxon>
    </lineage>
</organism>
<feature type="compositionally biased region" description="Low complexity" evidence="4">
    <location>
        <begin position="923"/>
        <end position="934"/>
    </location>
</feature>
<dbReference type="PROSITE" id="PS51823">
    <property type="entry name" value="CLU"/>
    <property type="match status" value="1"/>
</dbReference>
<feature type="compositionally biased region" description="Basic residues" evidence="4">
    <location>
        <begin position="1266"/>
        <end position="1279"/>
    </location>
</feature>
<dbReference type="Pfam" id="PF15044">
    <property type="entry name" value="CLU_N"/>
    <property type="match status" value="1"/>
</dbReference>
<keyword evidence="3" id="KW-0694">RNA-binding</keyword>
<evidence type="ECO:0000256" key="3">
    <source>
        <dbReference type="HAMAP-Rule" id="MF_03013"/>
    </source>
</evidence>
<evidence type="ECO:0000256" key="1">
    <source>
        <dbReference type="ARBA" id="ARBA00022490"/>
    </source>
</evidence>
<keyword evidence="7" id="KW-1185">Reference proteome</keyword>
<keyword evidence="1 3" id="KW-0963">Cytoplasm</keyword>
<evidence type="ECO:0000313" key="7">
    <source>
        <dbReference type="Proteomes" id="UP001303647"/>
    </source>
</evidence>
<dbReference type="FunFam" id="1.25.40.10:FF:000293">
    <property type="entry name" value="Clustered mitochondria protein homolog"/>
    <property type="match status" value="1"/>
</dbReference>
<feature type="region of interest" description="Disordered" evidence="4">
    <location>
        <begin position="1247"/>
        <end position="1286"/>
    </location>
</feature>
<dbReference type="InterPro" id="IPR023231">
    <property type="entry name" value="GSKIP_dom_sf"/>
</dbReference>
<feature type="compositionally biased region" description="Low complexity" evidence="4">
    <location>
        <begin position="1"/>
        <end position="16"/>
    </location>
</feature>
<dbReference type="Pfam" id="PF13424">
    <property type="entry name" value="TPR_12"/>
    <property type="match status" value="1"/>
</dbReference>
<accession>A0AAN7D1R1</accession>
<dbReference type="PANTHER" id="PTHR12601">
    <property type="entry name" value="EUKARYOTIC TRANSLATION INITIATION FACTOR 3 SUBUNIT EIF-3"/>
    <property type="match status" value="1"/>
</dbReference>
<dbReference type="Proteomes" id="UP001303647">
    <property type="component" value="Unassembled WGS sequence"/>
</dbReference>
<feature type="domain" description="Clu" evidence="5">
    <location>
        <begin position="328"/>
        <end position="572"/>
    </location>
</feature>
<evidence type="ECO:0000256" key="2">
    <source>
        <dbReference type="ARBA" id="ARBA00022803"/>
    </source>
</evidence>
<dbReference type="SUPFAM" id="SSF103107">
    <property type="entry name" value="Hypothetical protein c14orf129, hspc210"/>
    <property type="match status" value="1"/>
</dbReference>
<dbReference type="Gene3D" id="1.25.40.10">
    <property type="entry name" value="Tetratricopeptide repeat domain"/>
    <property type="match status" value="2"/>
</dbReference>
<evidence type="ECO:0000256" key="4">
    <source>
        <dbReference type="SAM" id="MobiDB-lite"/>
    </source>
</evidence>
<feature type="region of interest" description="Disordered" evidence="4">
    <location>
        <begin position="891"/>
        <end position="934"/>
    </location>
</feature>
<dbReference type="Gene3D" id="3.30.2280.10">
    <property type="entry name" value="Hypothetical protein (hspc210)"/>
    <property type="match status" value="1"/>
</dbReference>
<dbReference type="PANTHER" id="PTHR12601:SF6">
    <property type="entry name" value="CLUSTERED MITOCHONDRIA PROTEIN HOMOLOG"/>
    <property type="match status" value="1"/>
</dbReference>
<dbReference type="Pfam" id="PF12807">
    <property type="entry name" value="eIF3_p135"/>
    <property type="match status" value="1"/>
</dbReference>
<feature type="region of interest" description="Disordered" evidence="4">
    <location>
        <begin position="1"/>
        <end position="44"/>
    </location>
</feature>
<dbReference type="FunFam" id="3.30.2280.10:FF:000002">
    <property type="entry name" value="Clustered mitochondria protein homolog"/>
    <property type="match status" value="1"/>
</dbReference>
<reference evidence="6" key="1">
    <citation type="journal article" date="2023" name="Mol. Phylogenet. Evol.">
        <title>Genome-scale phylogeny and comparative genomics of the fungal order Sordariales.</title>
        <authorList>
            <person name="Hensen N."/>
            <person name="Bonometti L."/>
            <person name="Westerberg I."/>
            <person name="Brannstrom I.O."/>
            <person name="Guillou S."/>
            <person name="Cros-Aarteil S."/>
            <person name="Calhoun S."/>
            <person name="Haridas S."/>
            <person name="Kuo A."/>
            <person name="Mondo S."/>
            <person name="Pangilinan J."/>
            <person name="Riley R."/>
            <person name="LaButti K."/>
            <person name="Andreopoulos B."/>
            <person name="Lipzen A."/>
            <person name="Chen C."/>
            <person name="Yan M."/>
            <person name="Daum C."/>
            <person name="Ng V."/>
            <person name="Clum A."/>
            <person name="Steindorff A."/>
            <person name="Ohm R.A."/>
            <person name="Martin F."/>
            <person name="Silar P."/>
            <person name="Natvig D.O."/>
            <person name="Lalanne C."/>
            <person name="Gautier V."/>
            <person name="Ament-Velasquez S.L."/>
            <person name="Kruys A."/>
            <person name="Hutchinson M.I."/>
            <person name="Powell A.J."/>
            <person name="Barry K."/>
            <person name="Miller A.N."/>
            <person name="Grigoriev I.V."/>
            <person name="Debuchy R."/>
            <person name="Gladieux P."/>
            <person name="Hiltunen Thoren M."/>
            <person name="Johannesson H."/>
        </authorList>
    </citation>
    <scope>NUCLEOTIDE SEQUENCE</scope>
    <source>
        <strain evidence="6">CBS 359.72</strain>
    </source>
</reference>
<feature type="compositionally biased region" description="Polar residues" evidence="4">
    <location>
        <begin position="891"/>
        <end position="905"/>
    </location>
</feature>
<feature type="compositionally biased region" description="Basic and acidic residues" evidence="4">
    <location>
        <begin position="654"/>
        <end position="669"/>
    </location>
</feature>
<dbReference type="InterPro" id="IPR011990">
    <property type="entry name" value="TPR-like_helical_dom_sf"/>
</dbReference>
<dbReference type="CDD" id="cd15466">
    <property type="entry name" value="CLU-central"/>
    <property type="match status" value="1"/>
</dbReference>
<comment type="subunit">
    <text evidence="3">May associate with the eukaryotic translation initiation factor 3 (eIF-3) complex.</text>
</comment>
<feature type="region of interest" description="Disordered" evidence="4">
    <location>
        <begin position="615"/>
        <end position="670"/>
    </location>
</feature>
<comment type="function">
    <text evidence="3">mRNA-binding protein involved in proper cytoplasmic distribution of mitochondria.</text>
</comment>
<dbReference type="GO" id="GO:0003729">
    <property type="term" value="F:mRNA binding"/>
    <property type="evidence" value="ECO:0007669"/>
    <property type="project" value="TreeGrafter"/>
</dbReference>
<evidence type="ECO:0000259" key="5">
    <source>
        <dbReference type="PROSITE" id="PS51823"/>
    </source>
</evidence>
<comment type="subcellular location">
    <subcellularLocation>
        <location evidence="3">Cytoplasm</location>
    </subcellularLocation>
</comment>
<dbReference type="Pfam" id="PF13236">
    <property type="entry name" value="CLU"/>
    <property type="match status" value="1"/>
</dbReference>
<feature type="compositionally biased region" description="Basic and acidic residues" evidence="4">
    <location>
        <begin position="615"/>
        <end position="640"/>
    </location>
</feature>
<dbReference type="InterPro" id="IPR033646">
    <property type="entry name" value="CLU-central"/>
</dbReference>
<dbReference type="SUPFAM" id="SSF48452">
    <property type="entry name" value="TPR-like"/>
    <property type="match status" value="1"/>
</dbReference>
<dbReference type="Pfam" id="PF13374">
    <property type="entry name" value="TPR_10"/>
    <property type="match status" value="2"/>
</dbReference>